<keyword evidence="1" id="KW-0812">Transmembrane</keyword>
<dbReference type="OrthoDB" id="2041335at2"/>
<feature type="transmembrane region" description="Helical" evidence="1">
    <location>
        <begin position="59"/>
        <end position="86"/>
    </location>
</feature>
<feature type="transmembrane region" description="Helical" evidence="1">
    <location>
        <begin position="107"/>
        <end position="132"/>
    </location>
</feature>
<evidence type="ECO:0000313" key="2">
    <source>
        <dbReference type="EMBL" id="TCS77928.1"/>
    </source>
</evidence>
<sequence>MFSLRRIWKYTRIDFKNWERSPRIVITFILAAILCLMLSNRAIDFADKYGTYTQLFEVFIWTFGDSSSIMLSSLLLMLLLGDIPFVTPATPYQLVRSSRIEWVLGQLLYVFISSAIYISYLLVITCVLSAHISYIGNKWSKTSALLGYSGVGRKIALPTSVKALEMSSPYACVLMIFVLMLLYAFFISAIMFLFNLYRNKYWGVVSVIVVNMYGLFLSPGIFKKIFHLSGALEYRANVAAGWLSPLNQATYYMHNFGTDYLPSITISIVLFVVIIGLLYFLICKRVRKYEFSFIQAGV</sequence>
<feature type="transmembrane region" description="Helical" evidence="1">
    <location>
        <begin position="260"/>
        <end position="282"/>
    </location>
</feature>
<dbReference type="AlphaFoldDB" id="A0A4R3K535"/>
<dbReference type="EMBL" id="SLZZ01000014">
    <property type="protein sequence ID" value="TCS77928.1"/>
    <property type="molecule type" value="Genomic_DNA"/>
</dbReference>
<evidence type="ECO:0000256" key="1">
    <source>
        <dbReference type="SAM" id="Phobius"/>
    </source>
</evidence>
<evidence type="ECO:0000313" key="3">
    <source>
        <dbReference type="Proteomes" id="UP000295726"/>
    </source>
</evidence>
<gene>
    <name evidence="2" type="ORF">EDD59_11484</name>
</gene>
<feature type="transmembrane region" description="Helical" evidence="1">
    <location>
        <begin position="21"/>
        <end position="39"/>
    </location>
</feature>
<accession>A0A4R3K535</accession>
<keyword evidence="1" id="KW-1133">Transmembrane helix</keyword>
<protein>
    <recommendedName>
        <fullName evidence="4">ABC-2 type transport system permease protein</fullName>
    </recommendedName>
</protein>
<feature type="transmembrane region" description="Helical" evidence="1">
    <location>
        <begin position="168"/>
        <end position="194"/>
    </location>
</feature>
<reference evidence="2 3" key="1">
    <citation type="submission" date="2019-03" db="EMBL/GenBank/DDBJ databases">
        <title>Genomic Encyclopedia of Type Strains, Phase IV (KMG-IV): sequencing the most valuable type-strain genomes for metagenomic binning, comparative biology and taxonomic classification.</title>
        <authorList>
            <person name="Goeker M."/>
        </authorList>
    </citation>
    <scope>NUCLEOTIDE SEQUENCE [LARGE SCALE GENOMIC DNA]</scope>
    <source>
        <strain evidence="2 3">DSM 29489</strain>
    </source>
</reference>
<dbReference type="RefSeq" id="WP_132381790.1">
    <property type="nucleotide sequence ID" value="NZ_DAISRC010000036.1"/>
</dbReference>
<name>A0A4R3K535_9FIRM</name>
<organism evidence="2 3">
    <name type="scientific">Muricomes intestini</name>
    <dbReference type="NCBI Taxonomy" id="1796634"/>
    <lineage>
        <taxon>Bacteria</taxon>
        <taxon>Bacillati</taxon>
        <taxon>Bacillota</taxon>
        <taxon>Clostridia</taxon>
        <taxon>Lachnospirales</taxon>
        <taxon>Lachnospiraceae</taxon>
        <taxon>Muricomes</taxon>
    </lineage>
</organism>
<evidence type="ECO:0008006" key="4">
    <source>
        <dbReference type="Google" id="ProtNLM"/>
    </source>
</evidence>
<comment type="caution">
    <text evidence="2">The sequence shown here is derived from an EMBL/GenBank/DDBJ whole genome shotgun (WGS) entry which is preliminary data.</text>
</comment>
<keyword evidence="1" id="KW-0472">Membrane</keyword>
<dbReference type="Proteomes" id="UP000295726">
    <property type="component" value="Unassembled WGS sequence"/>
</dbReference>
<feature type="transmembrane region" description="Helical" evidence="1">
    <location>
        <begin position="201"/>
        <end position="222"/>
    </location>
</feature>
<keyword evidence="3" id="KW-1185">Reference proteome</keyword>
<proteinExistence type="predicted"/>